<dbReference type="EMBL" id="GGEC01082326">
    <property type="protein sequence ID" value="MBX62810.1"/>
    <property type="molecule type" value="Transcribed_RNA"/>
</dbReference>
<dbReference type="AlphaFoldDB" id="A0A2P2Q780"/>
<proteinExistence type="predicted"/>
<accession>A0A2P2Q780</accession>
<protein>
    <submittedName>
        <fullName evidence="1">Uncharacterized protein</fullName>
    </submittedName>
</protein>
<sequence length="33" mass="3752">MQICIGLLFAIFSQKPLTLEISMNCCSLVLHFH</sequence>
<reference evidence="1" key="1">
    <citation type="submission" date="2018-02" db="EMBL/GenBank/DDBJ databases">
        <title>Rhizophora mucronata_Transcriptome.</title>
        <authorList>
            <person name="Meera S.P."/>
            <person name="Sreeshan A."/>
            <person name="Augustine A."/>
        </authorList>
    </citation>
    <scope>NUCLEOTIDE SEQUENCE</scope>
    <source>
        <tissue evidence="1">Leaf</tissue>
    </source>
</reference>
<evidence type="ECO:0000313" key="1">
    <source>
        <dbReference type="EMBL" id="MBX62810.1"/>
    </source>
</evidence>
<name>A0A2P2Q780_RHIMU</name>
<organism evidence="1">
    <name type="scientific">Rhizophora mucronata</name>
    <name type="common">Asiatic mangrove</name>
    <dbReference type="NCBI Taxonomy" id="61149"/>
    <lineage>
        <taxon>Eukaryota</taxon>
        <taxon>Viridiplantae</taxon>
        <taxon>Streptophyta</taxon>
        <taxon>Embryophyta</taxon>
        <taxon>Tracheophyta</taxon>
        <taxon>Spermatophyta</taxon>
        <taxon>Magnoliopsida</taxon>
        <taxon>eudicotyledons</taxon>
        <taxon>Gunneridae</taxon>
        <taxon>Pentapetalae</taxon>
        <taxon>rosids</taxon>
        <taxon>fabids</taxon>
        <taxon>Malpighiales</taxon>
        <taxon>Rhizophoraceae</taxon>
        <taxon>Rhizophora</taxon>
    </lineage>
</organism>